<proteinExistence type="predicted"/>
<name>A0ABV9MQ28_9MICC</name>
<feature type="transmembrane region" description="Helical" evidence="1">
    <location>
        <begin position="134"/>
        <end position="151"/>
    </location>
</feature>
<evidence type="ECO:0000259" key="2">
    <source>
        <dbReference type="Pfam" id="PF02517"/>
    </source>
</evidence>
<feature type="transmembrane region" description="Helical" evidence="1">
    <location>
        <begin position="99"/>
        <end position="122"/>
    </location>
</feature>
<dbReference type="Proteomes" id="UP001595884">
    <property type="component" value="Unassembled WGS sequence"/>
</dbReference>
<keyword evidence="1" id="KW-0472">Membrane</keyword>
<dbReference type="EMBL" id="JBHSHE010000092">
    <property type="protein sequence ID" value="MFC4718051.1"/>
    <property type="molecule type" value="Genomic_DNA"/>
</dbReference>
<evidence type="ECO:0000313" key="4">
    <source>
        <dbReference type="Proteomes" id="UP001595884"/>
    </source>
</evidence>
<keyword evidence="1" id="KW-1133">Transmembrane helix</keyword>
<feature type="transmembrane region" description="Helical" evidence="1">
    <location>
        <begin position="201"/>
        <end position="228"/>
    </location>
</feature>
<feature type="domain" description="CAAX prenyl protease 2/Lysostaphin resistance protein A-like" evidence="2">
    <location>
        <begin position="139"/>
        <end position="229"/>
    </location>
</feature>
<dbReference type="Pfam" id="PF02517">
    <property type="entry name" value="Rce1-like"/>
    <property type="match status" value="1"/>
</dbReference>
<dbReference type="PANTHER" id="PTHR39430:SF1">
    <property type="entry name" value="PROTEASE"/>
    <property type="match status" value="1"/>
</dbReference>
<feature type="transmembrane region" description="Helical" evidence="1">
    <location>
        <begin position="20"/>
        <end position="43"/>
    </location>
</feature>
<sequence>MMTKPEPKTAQDSWMALPLWSVLIRIAVMIGVIVSALLLAAELSNSADPTAYGTLLTRILSGLAISALVITVIVVLVRWAGRRPLSVVGFTTAAGDLRAFGLGIAVWTVPAAATFFVLALLGNPLQITAPAAEFWLALGLLFLAVLLTEAIPEELVFRGYVSAVLAERLSPWWVIGVQTVLFVAFAVLLPGDINPLDVSLFAAMGFVLGYARLVTGSVWTAVGIHVAFQTASQLVFTHQVIEFGGSPVLAMVALGAVPFTAAAIMIPIVVAWKTHD</sequence>
<gene>
    <name evidence="3" type="ORF">ACFO7V_18180</name>
</gene>
<dbReference type="PANTHER" id="PTHR39430">
    <property type="entry name" value="MEMBRANE-ASSOCIATED PROTEASE-RELATED"/>
    <property type="match status" value="1"/>
</dbReference>
<protein>
    <submittedName>
        <fullName evidence="3">Type II CAAX endopeptidase family protein</fullName>
    </submittedName>
</protein>
<keyword evidence="4" id="KW-1185">Reference proteome</keyword>
<dbReference type="RefSeq" id="WP_346060410.1">
    <property type="nucleotide sequence ID" value="NZ_BAAAVQ010000126.1"/>
</dbReference>
<comment type="caution">
    <text evidence="3">The sequence shown here is derived from an EMBL/GenBank/DDBJ whole genome shotgun (WGS) entry which is preliminary data.</text>
</comment>
<dbReference type="InterPro" id="IPR003675">
    <property type="entry name" value="Rce1/LyrA-like_dom"/>
</dbReference>
<organism evidence="3 4">
    <name type="scientific">Glutamicibacter bergerei</name>
    <dbReference type="NCBI Taxonomy" id="256702"/>
    <lineage>
        <taxon>Bacteria</taxon>
        <taxon>Bacillati</taxon>
        <taxon>Actinomycetota</taxon>
        <taxon>Actinomycetes</taxon>
        <taxon>Micrococcales</taxon>
        <taxon>Micrococcaceae</taxon>
        <taxon>Glutamicibacter</taxon>
    </lineage>
</organism>
<feature type="transmembrane region" description="Helical" evidence="1">
    <location>
        <begin position="55"/>
        <end position="79"/>
    </location>
</feature>
<evidence type="ECO:0000313" key="3">
    <source>
        <dbReference type="EMBL" id="MFC4718051.1"/>
    </source>
</evidence>
<keyword evidence="1" id="KW-0812">Transmembrane</keyword>
<feature type="transmembrane region" description="Helical" evidence="1">
    <location>
        <begin position="171"/>
        <end position="189"/>
    </location>
</feature>
<accession>A0ABV9MQ28</accession>
<evidence type="ECO:0000256" key="1">
    <source>
        <dbReference type="SAM" id="Phobius"/>
    </source>
</evidence>
<reference evidence="4" key="1">
    <citation type="journal article" date="2019" name="Int. J. Syst. Evol. Microbiol.">
        <title>The Global Catalogue of Microorganisms (GCM) 10K type strain sequencing project: providing services to taxonomists for standard genome sequencing and annotation.</title>
        <authorList>
            <consortium name="The Broad Institute Genomics Platform"/>
            <consortium name="The Broad Institute Genome Sequencing Center for Infectious Disease"/>
            <person name="Wu L."/>
            <person name="Ma J."/>
        </authorList>
    </citation>
    <scope>NUCLEOTIDE SEQUENCE [LARGE SCALE GENOMIC DNA]</scope>
    <source>
        <strain evidence="4">CGMCC 1.12849</strain>
    </source>
</reference>
<feature type="transmembrane region" description="Helical" evidence="1">
    <location>
        <begin position="248"/>
        <end position="272"/>
    </location>
</feature>